<evidence type="ECO:0000256" key="1">
    <source>
        <dbReference type="SAM" id="SignalP"/>
    </source>
</evidence>
<dbReference type="PANTHER" id="PTHR28141">
    <property type="entry name" value="2',3'-CYCLIC-NUCLEOTIDE 3'-PHOSPHODIESTERASE"/>
    <property type="match status" value="1"/>
</dbReference>
<protein>
    <recommendedName>
        <fullName evidence="3">2',3'-cyclic-nucleotide 3'-phosphodiesterase</fullName>
    </recommendedName>
</protein>
<proteinExistence type="predicted"/>
<dbReference type="SUPFAM" id="SSF55144">
    <property type="entry name" value="LigT-like"/>
    <property type="match status" value="1"/>
</dbReference>
<dbReference type="HOGENOM" id="CLU_081919_0_0_1"/>
<sequence length="218" mass="24282">MSMVYVIFAVSSIALWLVPSPKQIDLLEQVMTIQPTPLSKPLSLSSYVSFTPHITLASIPGFSITEISALQGSLDSLLKASEALHVRFRALTVGGHYFRSVYLAIHPTSELVTLHEHICIALRNAMQSNVNHDGVQPKAPMFPHMSLCYIADEDAEERERMAMALRHSGKIEETEGSVRLRCEGGETLDGFNGEDVWIVRCQGRPDEWEVLQKIHLSV</sequence>
<dbReference type="GO" id="GO:0009187">
    <property type="term" value="P:cyclic nucleotide metabolic process"/>
    <property type="evidence" value="ECO:0007669"/>
    <property type="project" value="TreeGrafter"/>
</dbReference>
<dbReference type="AlphaFoldDB" id="F8P6M2"/>
<accession>F8P6M2</accession>
<evidence type="ECO:0000313" key="2">
    <source>
        <dbReference type="EMBL" id="EGO21088.1"/>
    </source>
</evidence>
<feature type="chain" id="PRO_5003382024" description="2',3'-cyclic-nucleotide 3'-phosphodiesterase" evidence="1">
    <location>
        <begin position="17"/>
        <end position="218"/>
    </location>
</feature>
<name>F8P6M2_SERL9</name>
<dbReference type="GeneID" id="18812892"/>
<reference evidence="2" key="1">
    <citation type="submission" date="2011-04" db="EMBL/GenBank/DDBJ databases">
        <title>Evolution of plant cell wall degrading machinery underlies the functional diversity of forest fungi.</title>
        <authorList>
            <consortium name="US DOE Joint Genome Institute (JGI-PGF)"/>
            <person name="Eastwood D.C."/>
            <person name="Floudas D."/>
            <person name="Binder M."/>
            <person name="Majcherczyk A."/>
            <person name="Schneider P."/>
            <person name="Aerts A."/>
            <person name="Asiegbu F.O."/>
            <person name="Baker S.E."/>
            <person name="Barry K."/>
            <person name="Bendiksby M."/>
            <person name="Blumentritt M."/>
            <person name="Coutinho P.M."/>
            <person name="Cullen D."/>
            <person name="Cullen D."/>
            <person name="Gathman A."/>
            <person name="Goodell B."/>
            <person name="Henrissat B."/>
            <person name="Ihrmark K."/>
            <person name="Kauserud H."/>
            <person name="Kohler A."/>
            <person name="LaButti K."/>
            <person name="Lapidus A."/>
            <person name="Lavin J.L."/>
            <person name="Lee Y.-H."/>
            <person name="Lindquist E."/>
            <person name="Lilly W."/>
            <person name="Lucas S."/>
            <person name="Morin E."/>
            <person name="Murat C."/>
            <person name="Oguiza J.A."/>
            <person name="Park J."/>
            <person name="Pisabarro A.G."/>
            <person name="Riley R."/>
            <person name="Rosling A."/>
            <person name="Salamov A."/>
            <person name="Schmidt O."/>
            <person name="Schmutz J."/>
            <person name="Skrede I."/>
            <person name="Stenlid J."/>
            <person name="Wiebenga A."/>
            <person name="Xie X."/>
            <person name="Kues U."/>
            <person name="Hibbett D.S."/>
            <person name="Hoffmeister D."/>
            <person name="Hogberg N."/>
            <person name="Martin F."/>
            <person name="Grigoriev I.V."/>
            <person name="Watkinson S.C."/>
        </authorList>
    </citation>
    <scope>NUCLEOTIDE SEQUENCE</scope>
    <source>
        <strain evidence="2">S7.9</strain>
    </source>
</reference>
<dbReference type="OrthoDB" id="514292at2759"/>
<dbReference type="InterPro" id="IPR012386">
    <property type="entry name" value="Cyclic-nucl_3Pdiesterase"/>
</dbReference>
<evidence type="ECO:0008006" key="3">
    <source>
        <dbReference type="Google" id="ProtNLM"/>
    </source>
</evidence>
<dbReference type="Pfam" id="PF07823">
    <property type="entry name" value="CPDase"/>
    <property type="match status" value="1"/>
</dbReference>
<keyword evidence="1" id="KW-0732">Signal</keyword>
<gene>
    <name evidence="2" type="ORF">SERLADRAFT_410601</name>
</gene>
<feature type="signal peptide" evidence="1">
    <location>
        <begin position="1"/>
        <end position="16"/>
    </location>
</feature>
<dbReference type="RefSeq" id="XP_007322045.1">
    <property type="nucleotide sequence ID" value="XM_007321983.1"/>
</dbReference>
<dbReference type="GO" id="GO:0004113">
    <property type="term" value="F:2',3'-cyclic-nucleotide 3'-phosphodiesterase activity"/>
    <property type="evidence" value="ECO:0007669"/>
    <property type="project" value="TreeGrafter"/>
</dbReference>
<dbReference type="PANTHER" id="PTHR28141:SF1">
    <property type="entry name" value="2',3'-CYCLIC-NUCLEOTIDE 3'-PHOSPHODIESTERASE"/>
    <property type="match status" value="1"/>
</dbReference>
<dbReference type="KEGG" id="sla:SERLADRAFT_410601"/>
<dbReference type="Gene3D" id="3.90.1140.10">
    <property type="entry name" value="Cyclic phosphodiesterase"/>
    <property type="match status" value="1"/>
</dbReference>
<dbReference type="Proteomes" id="UP000008064">
    <property type="component" value="Unassembled WGS sequence"/>
</dbReference>
<organism>
    <name type="scientific">Serpula lacrymans var. lacrymans (strain S7.9)</name>
    <name type="common">Dry rot fungus</name>
    <dbReference type="NCBI Taxonomy" id="578457"/>
    <lineage>
        <taxon>Eukaryota</taxon>
        <taxon>Fungi</taxon>
        <taxon>Dikarya</taxon>
        <taxon>Basidiomycota</taxon>
        <taxon>Agaricomycotina</taxon>
        <taxon>Agaricomycetes</taxon>
        <taxon>Agaricomycetidae</taxon>
        <taxon>Boletales</taxon>
        <taxon>Coniophorineae</taxon>
        <taxon>Serpulaceae</taxon>
        <taxon>Serpula</taxon>
    </lineage>
</organism>
<dbReference type="InterPro" id="IPR009097">
    <property type="entry name" value="Cyclic_Pdiesterase"/>
</dbReference>
<dbReference type="EMBL" id="GL945439">
    <property type="protein sequence ID" value="EGO21088.1"/>
    <property type="molecule type" value="Genomic_DNA"/>
</dbReference>